<dbReference type="InterPro" id="IPR010982">
    <property type="entry name" value="Lambda_DNA-bd_dom_sf"/>
</dbReference>
<gene>
    <name evidence="2" type="ORF">C6571_15700</name>
</gene>
<dbReference type="Pfam" id="PF01381">
    <property type="entry name" value="HTH_3"/>
    <property type="match status" value="1"/>
</dbReference>
<evidence type="ECO:0000313" key="2">
    <source>
        <dbReference type="EMBL" id="AVO42544.1"/>
    </source>
</evidence>
<dbReference type="EMBL" id="CP027669">
    <property type="protein sequence ID" value="AVO42544.1"/>
    <property type="molecule type" value="Genomic_DNA"/>
</dbReference>
<dbReference type="SMART" id="SM00530">
    <property type="entry name" value="HTH_XRE"/>
    <property type="match status" value="1"/>
</dbReference>
<evidence type="ECO:0000313" key="3">
    <source>
        <dbReference type="Proteomes" id="UP000239326"/>
    </source>
</evidence>
<sequence length="90" mass="9727">MRANQDPALLQAFAAELKARRAASSVSQEGLAFASGVTRTFVAKLELGQTSPSLTTLFRLAEGLEIGPDEMIQSTMKRYKKELRAQAKAG</sequence>
<dbReference type="CDD" id="cd00093">
    <property type="entry name" value="HTH_XRE"/>
    <property type="match status" value="1"/>
</dbReference>
<organism evidence="2 3">
    <name type="scientific">Simplicispira suum</name>
    <dbReference type="NCBI Taxonomy" id="2109915"/>
    <lineage>
        <taxon>Bacteria</taxon>
        <taxon>Pseudomonadati</taxon>
        <taxon>Pseudomonadota</taxon>
        <taxon>Betaproteobacteria</taxon>
        <taxon>Burkholderiales</taxon>
        <taxon>Comamonadaceae</taxon>
        <taxon>Simplicispira</taxon>
    </lineage>
</organism>
<evidence type="ECO:0000259" key="1">
    <source>
        <dbReference type="PROSITE" id="PS50943"/>
    </source>
</evidence>
<dbReference type="Proteomes" id="UP000239326">
    <property type="component" value="Chromosome"/>
</dbReference>
<dbReference type="GO" id="GO:0003677">
    <property type="term" value="F:DNA binding"/>
    <property type="evidence" value="ECO:0007669"/>
    <property type="project" value="InterPro"/>
</dbReference>
<protein>
    <submittedName>
        <fullName evidence="2">XRE family transcriptional regulator</fullName>
    </submittedName>
</protein>
<dbReference type="SUPFAM" id="SSF47413">
    <property type="entry name" value="lambda repressor-like DNA-binding domains"/>
    <property type="match status" value="1"/>
</dbReference>
<accession>A0A2S0N316</accession>
<reference evidence="2 3" key="1">
    <citation type="submission" date="2018-03" db="EMBL/GenBank/DDBJ databases">
        <title>Genome sequencing of Simplicispira sp.</title>
        <authorList>
            <person name="Kim S.-J."/>
            <person name="Heo J."/>
            <person name="Kwon S.-W."/>
        </authorList>
    </citation>
    <scope>NUCLEOTIDE SEQUENCE [LARGE SCALE GENOMIC DNA]</scope>
    <source>
        <strain evidence="2 3">SC1-8</strain>
    </source>
</reference>
<dbReference type="AlphaFoldDB" id="A0A2S0N316"/>
<proteinExistence type="predicted"/>
<keyword evidence="3" id="KW-1185">Reference proteome</keyword>
<feature type="domain" description="HTH cro/C1-type" evidence="1">
    <location>
        <begin position="17"/>
        <end position="71"/>
    </location>
</feature>
<dbReference type="Gene3D" id="1.10.260.40">
    <property type="entry name" value="lambda repressor-like DNA-binding domains"/>
    <property type="match status" value="1"/>
</dbReference>
<dbReference type="KEGG" id="simp:C6571_15700"/>
<dbReference type="PROSITE" id="PS50943">
    <property type="entry name" value="HTH_CROC1"/>
    <property type="match status" value="1"/>
</dbReference>
<dbReference type="InterPro" id="IPR001387">
    <property type="entry name" value="Cro/C1-type_HTH"/>
</dbReference>
<name>A0A2S0N316_9BURK</name>
<dbReference type="RefSeq" id="WP_106447520.1">
    <property type="nucleotide sequence ID" value="NZ_CP027669.1"/>
</dbReference>
<dbReference type="OrthoDB" id="8858575at2"/>